<organism evidence="3">
    <name type="scientific">Micromonas pusilla (strain CCMP1545)</name>
    <name type="common">Picoplanktonic green alga</name>
    <dbReference type="NCBI Taxonomy" id="564608"/>
    <lineage>
        <taxon>Eukaryota</taxon>
        <taxon>Viridiplantae</taxon>
        <taxon>Chlorophyta</taxon>
        <taxon>Mamiellophyceae</taxon>
        <taxon>Mamiellales</taxon>
        <taxon>Mamiellaceae</taxon>
        <taxon>Micromonas</taxon>
    </lineage>
</organism>
<dbReference type="AlphaFoldDB" id="C1ML04"/>
<reference evidence="2 3" key="1">
    <citation type="journal article" date="2009" name="Science">
        <title>Green evolution and dynamic adaptations revealed by genomes of the marine picoeukaryotes Micromonas.</title>
        <authorList>
            <person name="Worden A.Z."/>
            <person name="Lee J.H."/>
            <person name="Mock T."/>
            <person name="Rouze P."/>
            <person name="Simmons M.P."/>
            <person name="Aerts A.L."/>
            <person name="Allen A.E."/>
            <person name="Cuvelier M.L."/>
            <person name="Derelle E."/>
            <person name="Everett M.V."/>
            <person name="Foulon E."/>
            <person name="Grimwood J."/>
            <person name="Gundlach H."/>
            <person name="Henrissat B."/>
            <person name="Napoli C."/>
            <person name="McDonald S.M."/>
            <person name="Parker M.S."/>
            <person name="Rombauts S."/>
            <person name="Salamov A."/>
            <person name="Von Dassow P."/>
            <person name="Badger J.H."/>
            <person name="Coutinho P.M."/>
            <person name="Demir E."/>
            <person name="Dubchak I."/>
            <person name="Gentemann C."/>
            <person name="Eikrem W."/>
            <person name="Gready J.E."/>
            <person name="John U."/>
            <person name="Lanier W."/>
            <person name="Lindquist E.A."/>
            <person name="Lucas S."/>
            <person name="Mayer K.F."/>
            <person name="Moreau H."/>
            <person name="Not F."/>
            <person name="Otillar R."/>
            <person name="Panaud O."/>
            <person name="Pangilinan J."/>
            <person name="Paulsen I."/>
            <person name="Piegu B."/>
            <person name="Poliakov A."/>
            <person name="Robbens S."/>
            <person name="Schmutz J."/>
            <person name="Toulza E."/>
            <person name="Wyss T."/>
            <person name="Zelensky A."/>
            <person name="Zhou K."/>
            <person name="Armbrust E.V."/>
            <person name="Bhattacharya D."/>
            <person name="Goodenough U.W."/>
            <person name="Van de Peer Y."/>
            <person name="Grigoriev I.V."/>
        </authorList>
    </citation>
    <scope>NUCLEOTIDE SEQUENCE [LARGE SCALE GENOMIC DNA]</scope>
    <source>
        <strain evidence="2 3">CCMP1545</strain>
    </source>
</reference>
<protein>
    <submittedName>
        <fullName evidence="2">Predicted protein</fullName>
    </submittedName>
</protein>
<evidence type="ECO:0000313" key="2">
    <source>
        <dbReference type="EMBL" id="EEH59464.1"/>
    </source>
</evidence>
<dbReference type="EMBL" id="GG663736">
    <property type="protein sequence ID" value="EEH59464.1"/>
    <property type="molecule type" value="Genomic_DNA"/>
</dbReference>
<dbReference type="GeneID" id="9681546"/>
<feature type="region of interest" description="Disordered" evidence="1">
    <location>
        <begin position="1"/>
        <end position="84"/>
    </location>
</feature>
<feature type="compositionally biased region" description="Pro residues" evidence="1">
    <location>
        <begin position="253"/>
        <end position="264"/>
    </location>
</feature>
<dbReference type="KEGG" id="mpp:MICPUCDRAFT_64730"/>
<dbReference type="Proteomes" id="UP000001876">
    <property type="component" value="Unassembled WGS sequence"/>
</dbReference>
<dbReference type="RefSeq" id="XP_003056088.1">
    <property type="nucleotide sequence ID" value="XM_003056042.1"/>
</dbReference>
<evidence type="ECO:0000313" key="3">
    <source>
        <dbReference type="Proteomes" id="UP000001876"/>
    </source>
</evidence>
<accession>C1ML04</accession>
<evidence type="ECO:0000256" key="1">
    <source>
        <dbReference type="SAM" id="MobiDB-lite"/>
    </source>
</evidence>
<name>C1ML04_MICPC</name>
<gene>
    <name evidence="2" type="ORF">MICPUCDRAFT_64730</name>
</gene>
<sequence length="344" mass="37728">MSDDLVRRRGTSGRTRTVSSPRACGSTLTPAPASAVTRTRRRLPASPSAVARTQPLPIARRGRSRRTRERHDRGGRGSRRSCSARLRLRTVNVPPVSPCSERRLRGSGGFSAGVVDPYRAIAEVPSASTHWRGCHRSDRDGTNGVRRRSIAGDRGERRVAGHSVITYECLSTTPTPSGSAIISRPLPAVLDDEDAGNVAVARMEASHGLESAFRRLSAHGADLRAKATLLRARRRRRDLSTARHVPSQRSGGRPPPPPPPPPPIASSCEALRQLRTHDVPTTRPRGDARGARIHARMTSPATSFDSLVRLASPRHAAATAARRRRRRRGREWRRWPKNFHVSCS</sequence>
<proteinExistence type="predicted"/>
<keyword evidence="3" id="KW-1185">Reference proteome</keyword>
<feature type="region of interest" description="Disordered" evidence="1">
    <location>
        <begin position="231"/>
        <end position="266"/>
    </location>
</feature>